<comment type="caution">
    <text evidence="1">The sequence shown here is derived from an EMBL/GenBank/DDBJ whole genome shotgun (WGS) entry which is preliminary data.</text>
</comment>
<keyword evidence="2" id="KW-1185">Reference proteome</keyword>
<dbReference type="EMBL" id="JAZHXI010000002">
    <property type="protein sequence ID" value="KAL2074934.1"/>
    <property type="molecule type" value="Genomic_DNA"/>
</dbReference>
<accession>A0ABR4CYG4</accession>
<evidence type="ECO:0000313" key="1">
    <source>
        <dbReference type="EMBL" id="KAL2074934.1"/>
    </source>
</evidence>
<organism evidence="1 2">
    <name type="scientific">Oculimacula yallundae</name>
    <dbReference type="NCBI Taxonomy" id="86028"/>
    <lineage>
        <taxon>Eukaryota</taxon>
        <taxon>Fungi</taxon>
        <taxon>Dikarya</taxon>
        <taxon>Ascomycota</taxon>
        <taxon>Pezizomycotina</taxon>
        <taxon>Leotiomycetes</taxon>
        <taxon>Helotiales</taxon>
        <taxon>Ploettnerulaceae</taxon>
        <taxon>Oculimacula</taxon>
    </lineage>
</organism>
<evidence type="ECO:0000313" key="2">
    <source>
        <dbReference type="Proteomes" id="UP001595075"/>
    </source>
</evidence>
<proteinExistence type="predicted"/>
<protein>
    <submittedName>
        <fullName evidence="1">Uncharacterized protein</fullName>
    </submittedName>
</protein>
<reference evidence="1 2" key="1">
    <citation type="journal article" date="2024" name="Commun. Biol.">
        <title>Comparative genomic analysis of thermophilic fungi reveals convergent evolutionary adaptations and gene losses.</title>
        <authorList>
            <person name="Steindorff A.S."/>
            <person name="Aguilar-Pontes M.V."/>
            <person name="Robinson A.J."/>
            <person name="Andreopoulos B."/>
            <person name="LaButti K."/>
            <person name="Kuo A."/>
            <person name="Mondo S."/>
            <person name="Riley R."/>
            <person name="Otillar R."/>
            <person name="Haridas S."/>
            <person name="Lipzen A."/>
            <person name="Grimwood J."/>
            <person name="Schmutz J."/>
            <person name="Clum A."/>
            <person name="Reid I.D."/>
            <person name="Moisan M.C."/>
            <person name="Butler G."/>
            <person name="Nguyen T.T.M."/>
            <person name="Dewar K."/>
            <person name="Conant G."/>
            <person name="Drula E."/>
            <person name="Henrissat B."/>
            <person name="Hansel C."/>
            <person name="Singer S."/>
            <person name="Hutchinson M.I."/>
            <person name="de Vries R.P."/>
            <person name="Natvig D.O."/>
            <person name="Powell A.J."/>
            <person name="Tsang A."/>
            <person name="Grigoriev I.V."/>
        </authorList>
    </citation>
    <scope>NUCLEOTIDE SEQUENCE [LARGE SCALE GENOMIC DNA]</scope>
    <source>
        <strain evidence="1 2">CBS 494.80</strain>
    </source>
</reference>
<gene>
    <name evidence="1" type="ORF">VTL71DRAFT_8714</name>
</gene>
<dbReference type="Proteomes" id="UP001595075">
    <property type="component" value="Unassembled WGS sequence"/>
</dbReference>
<name>A0ABR4CYG4_9HELO</name>
<sequence>MPFIAPTASLVGTASSKLAANANPTEVQVPLLRSEAITMADHGMDTSSATTLVAPLPAI</sequence>